<feature type="region of interest" description="Disordered" evidence="3">
    <location>
        <begin position="873"/>
        <end position="925"/>
    </location>
</feature>
<feature type="region of interest" description="Disordered" evidence="3">
    <location>
        <begin position="182"/>
        <end position="305"/>
    </location>
</feature>
<evidence type="ECO:0000259" key="4">
    <source>
        <dbReference type="Pfam" id="PF08729"/>
    </source>
</evidence>
<proteinExistence type="inferred from homology"/>
<feature type="compositionally biased region" description="Polar residues" evidence="3">
    <location>
        <begin position="627"/>
        <end position="644"/>
    </location>
</feature>
<dbReference type="Proteomes" id="UP000008672">
    <property type="component" value="Unassembled WGS sequence"/>
</dbReference>
<accession>H2ZRP8</accession>
<dbReference type="Bgee" id="ENSLACG00000000062">
    <property type="expression patterns" value="Expressed in chordate pharynx and 3 other cell types or tissues"/>
</dbReference>
<name>H2ZRP8_LATCH</name>
<evidence type="ECO:0000259" key="5">
    <source>
        <dbReference type="Pfam" id="PF14075"/>
    </source>
</evidence>
<feature type="region of interest" description="Disordered" evidence="3">
    <location>
        <begin position="705"/>
        <end position="754"/>
    </location>
</feature>
<feature type="region of interest" description="Disordered" evidence="3">
    <location>
        <begin position="788"/>
        <end position="819"/>
    </location>
</feature>
<reference evidence="6" key="3">
    <citation type="submission" date="2025-09" db="UniProtKB">
        <authorList>
            <consortium name="Ensembl"/>
        </authorList>
    </citation>
    <scope>IDENTIFICATION</scope>
</reference>
<feature type="compositionally biased region" description="Polar residues" evidence="3">
    <location>
        <begin position="981"/>
        <end position="990"/>
    </location>
</feature>
<dbReference type="InterPro" id="IPR026947">
    <property type="entry name" value="UBN_middle_dom"/>
</dbReference>
<dbReference type="EMBL" id="AFYH01255442">
    <property type="status" value="NOT_ANNOTATED_CDS"/>
    <property type="molecule type" value="Genomic_DNA"/>
</dbReference>
<dbReference type="Pfam" id="PF14075">
    <property type="entry name" value="UBN_AB"/>
    <property type="match status" value="1"/>
</dbReference>
<reference evidence="7" key="1">
    <citation type="submission" date="2011-08" db="EMBL/GenBank/DDBJ databases">
        <title>The draft genome of Latimeria chalumnae.</title>
        <authorList>
            <person name="Di Palma F."/>
            <person name="Alfoldi J."/>
            <person name="Johnson J."/>
            <person name="Berlin A."/>
            <person name="Gnerre S."/>
            <person name="Jaffe D."/>
            <person name="MacCallum I."/>
            <person name="Young S."/>
            <person name="Walker B.J."/>
            <person name="Lander E."/>
            <person name="Lindblad-Toh K."/>
        </authorList>
    </citation>
    <scope>NUCLEOTIDE SEQUENCE [LARGE SCALE GENOMIC DNA]</scope>
    <source>
        <strain evidence="7">Wild caught</strain>
    </source>
</reference>
<dbReference type="GeneTree" id="ENSGT00940000158857"/>
<dbReference type="PANTHER" id="PTHR21669:SF12">
    <property type="entry name" value="UBINUCLEIN-1"/>
    <property type="match status" value="1"/>
</dbReference>
<gene>
    <name evidence="6" type="primary">UBN1</name>
</gene>
<evidence type="ECO:0000256" key="3">
    <source>
        <dbReference type="SAM" id="MobiDB-lite"/>
    </source>
</evidence>
<feature type="region of interest" description="Disordered" evidence="3">
    <location>
        <begin position="1"/>
        <end position="44"/>
    </location>
</feature>
<evidence type="ECO:0000256" key="2">
    <source>
        <dbReference type="ARBA" id="ARBA00022553"/>
    </source>
</evidence>
<dbReference type="PANTHER" id="PTHR21669">
    <property type="entry name" value="CAPZ-INTERACTING PROTEIN AND RELATED PROTEINS"/>
    <property type="match status" value="1"/>
</dbReference>
<feature type="compositionally biased region" description="Polar residues" evidence="3">
    <location>
        <begin position="912"/>
        <end position="925"/>
    </location>
</feature>
<feature type="region of interest" description="Disordered" evidence="3">
    <location>
        <begin position="961"/>
        <end position="1007"/>
    </location>
</feature>
<dbReference type="eggNOG" id="KOG4786">
    <property type="taxonomic scope" value="Eukaryota"/>
</dbReference>
<dbReference type="EMBL" id="AFYH01255443">
    <property type="status" value="NOT_ANNOTATED_CDS"/>
    <property type="molecule type" value="Genomic_DNA"/>
</dbReference>
<feature type="domain" description="Ubinuclein middle" evidence="5">
    <location>
        <begin position="370"/>
        <end position="589"/>
    </location>
</feature>
<feature type="compositionally biased region" description="Basic residues" evidence="3">
    <location>
        <begin position="194"/>
        <end position="206"/>
    </location>
</feature>
<keyword evidence="7" id="KW-1185">Reference proteome</keyword>
<organism evidence="6 7">
    <name type="scientific">Latimeria chalumnae</name>
    <name type="common">Coelacanth</name>
    <dbReference type="NCBI Taxonomy" id="7897"/>
    <lineage>
        <taxon>Eukaryota</taxon>
        <taxon>Metazoa</taxon>
        <taxon>Chordata</taxon>
        <taxon>Craniata</taxon>
        <taxon>Vertebrata</taxon>
        <taxon>Euteleostomi</taxon>
        <taxon>Coelacanthiformes</taxon>
        <taxon>Coelacanthidae</taxon>
        <taxon>Latimeria</taxon>
    </lineage>
</organism>
<dbReference type="EMBL" id="AFYH01255444">
    <property type="status" value="NOT_ANNOTATED_CDS"/>
    <property type="molecule type" value="Genomic_DNA"/>
</dbReference>
<dbReference type="InterPro" id="IPR014840">
    <property type="entry name" value="HRD"/>
</dbReference>
<feature type="compositionally biased region" description="Basic and acidic residues" evidence="3">
    <location>
        <begin position="262"/>
        <end position="281"/>
    </location>
</feature>
<dbReference type="Ensembl" id="ENSLACT00000000070.1">
    <property type="protein sequence ID" value="ENSLACP00000000069.1"/>
    <property type="gene ID" value="ENSLACG00000000062.1"/>
</dbReference>
<dbReference type="EMBL" id="AFYH01255446">
    <property type="status" value="NOT_ANNOTATED_CDS"/>
    <property type="molecule type" value="Genomic_DNA"/>
</dbReference>
<dbReference type="Pfam" id="PF08729">
    <property type="entry name" value="HUN"/>
    <property type="match status" value="1"/>
</dbReference>
<dbReference type="EMBL" id="AFYH01255441">
    <property type="status" value="NOT_ANNOTATED_CDS"/>
    <property type="molecule type" value="Genomic_DNA"/>
</dbReference>
<protein>
    <submittedName>
        <fullName evidence="6">Ubinuclein 1</fullName>
    </submittedName>
</protein>
<evidence type="ECO:0000313" key="7">
    <source>
        <dbReference type="Proteomes" id="UP000008672"/>
    </source>
</evidence>
<evidence type="ECO:0000256" key="1">
    <source>
        <dbReference type="ARBA" id="ARBA00009911"/>
    </source>
</evidence>
<evidence type="ECO:0000313" key="6">
    <source>
        <dbReference type="Ensembl" id="ENSLACP00000000069.1"/>
    </source>
</evidence>
<feature type="region of interest" description="Disordered" evidence="3">
    <location>
        <begin position="349"/>
        <end position="374"/>
    </location>
</feature>
<keyword evidence="2" id="KW-0597">Phosphoprotein</keyword>
<feature type="region of interest" description="Disordered" evidence="3">
    <location>
        <begin position="624"/>
        <end position="649"/>
    </location>
</feature>
<feature type="compositionally biased region" description="Low complexity" evidence="3">
    <location>
        <begin position="961"/>
        <end position="980"/>
    </location>
</feature>
<dbReference type="OMA" id="FHHGLAH"/>
<comment type="similarity">
    <text evidence="1">Belongs to the ubinuclein family.</text>
</comment>
<dbReference type="EMBL" id="AFYH01255445">
    <property type="status" value="NOT_ANNOTATED_CDS"/>
    <property type="molecule type" value="Genomic_DNA"/>
</dbReference>
<feature type="domain" description="Hpc2-related" evidence="4">
    <location>
        <begin position="128"/>
        <end position="179"/>
    </location>
</feature>
<dbReference type="InParanoid" id="H2ZRP8"/>
<dbReference type="GO" id="GO:0005634">
    <property type="term" value="C:nucleus"/>
    <property type="evidence" value="ECO:0007669"/>
    <property type="project" value="TreeGrafter"/>
</dbReference>
<reference evidence="6" key="2">
    <citation type="submission" date="2025-08" db="UniProtKB">
        <authorList>
            <consortium name="Ensembl"/>
        </authorList>
    </citation>
    <scope>IDENTIFICATION</scope>
</reference>
<dbReference type="AlphaFoldDB" id="H2ZRP8"/>
<dbReference type="FunCoup" id="H2ZRP8">
    <property type="interactions" value="2744"/>
</dbReference>
<sequence length="1168" mass="126662">MTEPRRVQLNSVPAPFSTGFLKKPPEEEEEEEETGGHKKKVKEPEVSAATVRLALTLFEPDHKRCPEFYYPELLKDIKGRVYMIHPPVVKKEALKRESDDPFNDEEKERQEVAVLAKRFEEKYGSKKRRRDRIQDLIDMGYGYDDSDSFIDNSEAYDELVPASLNTKYGGFYINSGTLQFRQASDSDDNETGKEKKKLKSPKKRKLKDGSEKIKKKKKDDSQVKEKKARKSKPAKTGFVALNASKEDKKKKKKHSGYISVKEMLKKFEKEKEAQQKREDLKSAVPLQPATSVLRETENSAATATSDPLLSLIGSANASELLEAATDMDSLTELDFEQLLYESPVVSPFNEMEDSNEFPSPGQAPRQAPGLPEGLPASLEKRIKDLTQAAKASEGEGKQKFFTQDINSILLDIELLSRELNPQARSGVYAHLASFLPCSKDTLIKRAKKLHLNEQDVRLKEPLQKLKEAVGRVMPQQMAKYQEECQAHTQAKFAKMLEEEKEKEQKERVCSDEEEDEEKGGKRIMGPRKKFHWTDNIRDLLCNVVKIKMGSYELERNKAQSPEDYLKAFLEAEVKPLWPKGWMQSRTLFKESRRVHAHLTSMLTKKKVIAAPKLKVKDPILKLDRRTSTPLGTPVTSTGNTSTLHPSAGTGSLTSLGGFLSFGSTQNSTTATPLQSFSKDDSLDEDLIHKPPSLEAVSQELAALNSGARGSPDFSLPVTQKPVPDSTPLHEKKLVSKPAPPTSAPSSVGPPSSPLNLLAEQALTAGHFPQEKKQESSSHSLIAAYKGLSGASSSGSKVHSETPPAKPKLPGLPRVTQAASSLQSLSIKPFHHSSPQQKSFTPPVHFSISKLVGSSQTKTSPLLQQRALYQHTKTPTKLQPFHATSASSTGSSHGPPTTSAPKAPSSSTASVSYGQKQPSNSSSTAMSFKPAFSLPTSVKHSVPSSCAVPVVSSVQSSISASSLLNRQSPSPSQSSSRPLASTTVKKSSVPQKLTLVAPPGGTNGESGGVAKLLTSSLKPAMASSSTATTVISSLRGSSGTATLTSSPSLSLLSSSFTSANQKLSASAGLNPAPLGIIPSISSMHSFPLQFISFGSEPAAKPSASKDAVVTGPAPGTFHHGLAHSIFAGLSSSPYHALPLPPSALSAHSQPSRSGETNVYSKTPLFFRVL</sequence>
<dbReference type="STRING" id="7897.ENSLACP00000000069"/>
<dbReference type="GO" id="GO:0006325">
    <property type="term" value="P:chromatin organization"/>
    <property type="evidence" value="ECO:0007669"/>
    <property type="project" value="TreeGrafter"/>
</dbReference>
<feature type="compositionally biased region" description="Basic and acidic residues" evidence="3">
    <location>
        <begin position="207"/>
        <end position="225"/>
    </location>
</feature>
<feature type="compositionally biased region" description="Low complexity" evidence="3">
    <location>
        <begin position="881"/>
        <end position="911"/>
    </location>
</feature>